<evidence type="ECO:0000313" key="3">
    <source>
        <dbReference type="Proteomes" id="UP001153712"/>
    </source>
</evidence>
<dbReference type="OrthoDB" id="5976811at2759"/>
<dbReference type="Gene3D" id="4.10.40.20">
    <property type="match status" value="1"/>
</dbReference>
<dbReference type="InterPro" id="IPR010850">
    <property type="entry name" value="Neuroparsin"/>
</dbReference>
<dbReference type="Proteomes" id="UP001153712">
    <property type="component" value="Chromosome 1"/>
</dbReference>
<dbReference type="InterPro" id="IPR009030">
    <property type="entry name" value="Growth_fac_rcpt_cys_sf"/>
</dbReference>
<accession>A0A9N9TG46</accession>
<evidence type="ECO:0000256" key="1">
    <source>
        <dbReference type="SAM" id="SignalP"/>
    </source>
</evidence>
<dbReference type="EMBL" id="OU900094">
    <property type="protein sequence ID" value="CAG9854474.1"/>
    <property type="molecule type" value="Genomic_DNA"/>
</dbReference>
<dbReference type="SUPFAM" id="SSF57184">
    <property type="entry name" value="Growth factor receptor domain"/>
    <property type="match status" value="1"/>
</dbReference>
<organism evidence="2 3">
    <name type="scientific">Phyllotreta striolata</name>
    <name type="common">Striped flea beetle</name>
    <name type="synonym">Crioceris striolata</name>
    <dbReference type="NCBI Taxonomy" id="444603"/>
    <lineage>
        <taxon>Eukaryota</taxon>
        <taxon>Metazoa</taxon>
        <taxon>Ecdysozoa</taxon>
        <taxon>Arthropoda</taxon>
        <taxon>Hexapoda</taxon>
        <taxon>Insecta</taxon>
        <taxon>Pterygota</taxon>
        <taxon>Neoptera</taxon>
        <taxon>Endopterygota</taxon>
        <taxon>Coleoptera</taxon>
        <taxon>Polyphaga</taxon>
        <taxon>Cucujiformia</taxon>
        <taxon>Chrysomeloidea</taxon>
        <taxon>Chrysomelidae</taxon>
        <taxon>Galerucinae</taxon>
        <taxon>Alticini</taxon>
        <taxon>Phyllotreta</taxon>
    </lineage>
</organism>
<keyword evidence="3" id="KW-1185">Reference proteome</keyword>
<keyword evidence="1" id="KW-0732">Signal</keyword>
<proteinExistence type="predicted"/>
<protein>
    <recommendedName>
        <fullName evidence="4">Neuroparsin-A</fullName>
    </recommendedName>
</protein>
<dbReference type="AlphaFoldDB" id="A0A9N9TG46"/>
<name>A0A9N9TG46_PHYSR</name>
<reference evidence="2" key="1">
    <citation type="submission" date="2022-01" db="EMBL/GenBank/DDBJ databases">
        <authorList>
            <person name="King R."/>
        </authorList>
    </citation>
    <scope>NUCLEOTIDE SEQUENCE</scope>
</reference>
<sequence>MPPNLVFVILALTVIVILCPDRSLAGIWICKPCADEEECNAPPLNRCVWGETRDACNRRICAKGPGERCGGSLNVLGQCGEGMMCKSDELCYGCSFQTLECYPRTSY</sequence>
<feature type="chain" id="PRO_5040227920" description="Neuroparsin-A" evidence="1">
    <location>
        <begin position="26"/>
        <end position="107"/>
    </location>
</feature>
<feature type="signal peptide" evidence="1">
    <location>
        <begin position="1"/>
        <end position="25"/>
    </location>
</feature>
<evidence type="ECO:0000313" key="2">
    <source>
        <dbReference type="EMBL" id="CAG9854474.1"/>
    </source>
</evidence>
<gene>
    <name evidence="2" type="ORF">PHYEVI_LOCUS936</name>
</gene>
<evidence type="ECO:0008006" key="4">
    <source>
        <dbReference type="Google" id="ProtNLM"/>
    </source>
</evidence>
<dbReference type="Pfam" id="PF07327">
    <property type="entry name" value="Neuroparsin"/>
    <property type="match status" value="1"/>
</dbReference>